<sequence length="617" mass="67418">MSFADLSQVAGKGFDFVIIGGGTSGLCVAARLSENPKVSVVVLEAGQANIADPLIITPGGFRRQLGDPAYDWMHKTVPQTTNGGFEYVINGGKGLGGSSRMSFLSWNKPAKEDMDVWEKLGNPGWNWNSFAEFSKRSERHVTKHRHTTLDEVPGHSPGLYGEHGPISVSVPAEIWEGNTYVLKTMEGLGVPILDNAVSGEVQGVWTSLSSIDPENQSRCYAVTGYLLPNVDRPNLTVLPGARVQELIMVTDQDLTSASGVRFAYNSSVYEVYATREVILCAGALSSPSLLELSGIGDRSILEPLGIDVKFHLPGVGRNMQEHITHAGVCFELKDDTNLRTYDLMRDPEYMAQQAQLYLQEQRGLMTLLPSALAFLSVQTFSTRAATIIEEQVETLKNISGTFTEALLEQYRFQLEGLRDSHVPECEIIIFPGFRSAGTAPAAGKRYFTLAPALLHPWSRGEVHVSSADPEAQLRIDPHYLEERLDLELMVDIIKYARSVGQSAPLSDIIAAESLPGPTVISDGDIRDFVKNGIKSTWHTTGTLSMLPSNQNGVVDHELRVYGTKNIRVADLSVAPMQISSHTQTIAYAIAERGKYVPCFLMPATDNRLAADIIQAAL</sequence>
<evidence type="ECO:0000313" key="2">
    <source>
        <dbReference type="Proteomes" id="UP000790709"/>
    </source>
</evidence>
<gene>
    <name evidence="1" type="ORF">BV22DRAFT_1089355</name>
</gene>
<accession>A0ACB8BH83</accession>
<reference evidence="1" key="1">
    <citation type="journal article" date="2021" name="New Phytol.">
        <title>Evolutionary innovations through gain and loss of genes in the ectomycorrhizal Boletales.</title>
        <authorList>
            <person name="Wu G."/>
            <person name="Miyauchi S."/>
            <person name="Morin E."/>
            <person name="Kuo A."/>
            <person name="Drula E."/>
            <person name="Varga T."/>
            <person name="Kohler A."/>
            <person name="Feng B."/>
            <person name="Cao Y."/>
            <person name="Lipzen A."/>
            <person name="Daum C."/>
            <person name="Hundley H."/>
            <person name="Pangilinan J."/>
            <person name="Johnson J."/>
            <person name="Barry K."/>
            <person name="LaButti K."/>
            <person name="Ng V."/>
            <person name="Ahrendt S."/>
            <person name="Min B."/>
            <person name="Choi I.G."/>
            <person name="Park H."/>
            <person name="Plett J.M."/>
            <person name="Magnuson J."/>
            <person name="Spatafora J.W."/>
            <person name="Nagy L.G."/>
            <person name="Henrissat B."/>
            <person name="Grigoriev I.V."/>
            <person name="Yang Z.L."/>
            <person name="Xu J."/>
            <person name="Martin F.M."/>
        </authorList>
    </citation>
    <scope>NUCLEOTIDE SEQUENCE</scope>
    <source>
        <strain evidence="1">KUC20120723A-06</strain>
    </source>
</reference>
<comment type="caution">
    <text evidence="1">The sequence shown here is derived from an EMBL/GenBank/DDBJ whole genome shotgun (WGS) entry which is preliminary data.</text>
</comment>
<protein>
    <submittedName>
        <fullName evidence="1">Alcohol oxidase</fullName>
    </submittedName>
</protein>
<evidence type="ECO:0000313" key="1">
    <source>
        <dbReference type="EMBL" id="KAH7925221.1"/>
    </source>
</evidence>
<organism evidence="1 2">
    <name type="scientific">Leucogyrophana mollusca</name>
    <dbReference type="NCBI Taxonomy" id="85980"/>
    <lineage>
        <taxon>Eukaryota</taxon>
        <taxon>Fungi</taxon>
        <taxon>Dikarya</taxon>
        <taxon>Basidiomycota</taxon>
        <taxon>Agaricomycotina</taxon>
        <taxon>Agaricomycetes</taxon>
        <taxon>Agaricomycetidae</taxon>
        <taxon>Boletales</taxon>
        <taxon>Boletales incertae sedis</taxon>
        <taxon>Leucogyrophana</taxon>
    </lineage>
</organism>
<dbReference type="EMBL" id="MU266406">
    <property type="protein sequence ID" value="KAH7925221.1"/>
    <property type="molecule type" value="Genomic_DNA"/>
</dbReference>
<proteinExistence type="predicted"/>
<name>A0ACB8BH83_9AGAM</name>
<dbReference type="Proteomes" id="UP000790709">
    <property type="component" value="Unassembled WGS sequence"/>
</dbReference>
<keyword evidence="2" id="KW-1185">Reference proteome</keyword>